<proteinExistence type="predicted"/>
<dbReference type="GeneID" id="70080523"/>
<organism evidence="1 2">
    <name type="scientific">Gordonia phage Trax</name>
    <dbReference type="NCBI Taxonomy" id="2591121"/>
    <lineage>
        <taxon>Viruses</taxon>
        <taxon>Duplodnaviria</taxon>
        <taxon>Heunggongvirae</taxon>
        <taxon>Uroviricota</taxon>
        <taxon>Caudoviricetes</taxon>
        <taxon>Deeyouvirinae</taxon>
        <taxon>Nevillevirus</taxon>
        <taxon>Nevillevirus trax</taxon>
    </lineage>
</organism>
<sequence>MKVCKTCRIVHTREYREPRQGWSAHRTDDDGILHVWNFKLEKWEVVELV</sequence>
<dbReference type="KEGG" id="vg:70080523"/>
<name>A0A515MGV4_9CAUD</name>
<accession>A0A515MGV4</accession>
<protein>
    <submittedName>
        <fullName evidence="1">Uncharacterized protein</fullName>
    </submittedName>
</protein>
<gene>
    <name evidence="1" type="primary">9</name>
    <name evidence="1" type="ORF">SEA_TRAX_9</name>
</gene>
<evidence type="ECO:0000313" key="1">
    <source>
        <dbReference type="EMBL" id="QDM55896.1"/>
    </source>
</evidence>
<dbReference type="Proteomes" id="UP000320647">
    <property type="component" value="Segment"/>
</dbReference>
<keyword evidence="2" id="KW-1185">Reference proteome</keyword>
<evidence type="ECO:0000313" key="2">
    <source>
        <dbReference type="Proteomes" id="UP000320647"/>
    </source>
</evidence>
<dbReference type="RefSeq" id="YP_010245994.1">
    <property type="nucleotide sequence ID" value="NC_060132.1"/>
</dbReference>
<dbReference type="EMBL" id="MK967378">
    <property type="protein sequence ID" value="QDM55896.1"/>
    <property type="molecule type" value="Genomic_DNA"/>
</dbReference>
<reference evidence="1 2" key="1">
    <citation type="submission" date="2019-05" db="EMBL/GenBank/DDBJ databases">
        <authorList>
            <person name="Burke A."/>
            <person name="Deelsnyder S."/>
            <person name="Fournier A."/>
            <person name="Low S."/>
            <person name="Murawski K."/>
            <person name="Worthington R."/>
            <person name="Molloy S.D."/>
            <person name="Garlena R.A."/>
            <person name="Russell D.A."/>
            <person name="Pope W.H."/>
            <person name="Jacobs-Sera D."/>
            <person name="Hatfull G.F."/>
        </authorList>
    </citation>
    <scope>NUCLEOTIDE SEQUENCE [LARGE SCALE GENOMIC DNA]</scope>
</reference>